<evidence type="ECO:0000313" key="2">
    <source>
        <dbReference type="EMBL" id="QLQ81747.1"/>
    </source>
</evidence>
<feature type="region of interest" description="Disordered" evidence="1">
    <location>
        <begin position="265"/>
        <end position="304"/>
    </location>
</feature>
<feature type="compositionally biased region" description="Basic residues" evidence="1">
    <location>
        <begin position="433"/>
        <end position="442"/>
    </location>
</feature>
<feature type="region of interest" description="Disordered" evidence="1">
    <location>
        <begin position="397"/>
        <end position="442"/>
    </location>
</feature>
<dbReference type="OrthoDB" id="4063682at2759"/>
<dbReference type="AlphaFoldDB" id="A0A7H9HY35"/>
<proteinExistence type="predicted"/>
<protein>
    <submittedName>
        <fullName evidence="2">Uncharacterized protein</fullName>
    </submittedName>
</protein>
<name>A0A7H9HY35_9SACH</name>
<feature type="compositionally biased region" description="Low complexity" evidence="1">
    <location>
        <begin position="273"/>
        <end position="284"/>
    </location>
</feature>
<feature type="region of interest" description="Disordered" evidence="1">
    <location>
        <begin position="457"/>
        <end position="526"/>
    </location>
</feature>
<evidence type="ECO:0000256" key="1">
    <source>
        <dbReference type="SAM" id="MobiDB-lite"/>
    </source>
</evidence>
<dbReference type="EMBL" id="CP059272">
    <property type="protein sequence ID" value="QLQ81747.1"/>
    <property type="molecule type" value="Genomic_DNA"/>
</dbReference>
<feature type="compositionally biased region" description="Basic residues" evidence="1">
    <location>
        <begin position="463"/>
        <end position="474"/>
    </location>
</feature>
<sequence length="526" mass="56713">MAPSPPPQPQSQGMPVEEGLNAGMVGSSAAFEPESDANFFRVISENLKYAFHSPLPNTQFPTPYSSNQVQVSQNVNPGLQQGGSENSSSLMENSMMPGLSGAGNAVPGEGLNDFNMQPSSVLQCGSAFPNEFLLASPEQFKEFLFESPAGFSILHKTPARTPLRFVNGNLKDDASGNLFGNPTISSSQGKDANINKFTQTPLRSIDLNLMFNSNHMAAASSSPSKRMALSLTPYGRKLLHEIGTPYAKTLVSSNSALADFQKARKDVSRLHSSPPTAKKMAKTPPSKPRKKTVNESISGKTGYQHALSKDSLKACADVQEVNEDCYGSSPTTIQLNSSITKSTGRLSAQRIPVMTRQISESNVDDRLFKEDVEGLQLSPTPKCNTLSSIDTLKIPELPKMGSFKSETPPVPSRTTNSKTTASSSSSSLQSKPGKVKKTTKKQPKFQIIVANAQKFGVPTNQKSSKKLASLKRSRSMLAESANSWTPNERKNKNTNSTNNNAAVKTDSTNKKRSKSFTGNGQLYGFQ</sequence>
<feature type="compositionally biased region" description="Low complexity" evidence="1">
    <location>
        <begin position="412"/>
        <end position="432"/>
    </location>
</feature>
<feature type="compositionally biased region" description="Low complexity" evidence="1">
    <location>
        <begin position="84"/>
        <end position="96"/>
    </location>
</feature>
<accession>A0A7H9HY35</accession>
<reference evidence="2 3" key="1">
    <citation type="submission" date="2020-06" db="EMBL/GenBank/DDBJ databases">
        <title>The yeast mating-type switching endonuclease HO is a domesticated member of an unorthodox homing genetic element family.</title>
        <authorList>
            <person name="Coughlan A.Y."/>
            <person name="Lombardi L."/>
            <person name="Braun-Galleani S."/>
            <person name="Martos A.R."/>
            <person name="Galeote V."/>
            <person name="Bigey F."/>
            <person name="Dequin S."/>
            <person name="Byrne K.P."/>
            <person name="Wolfe K.H."/>
        </authorList>
    </citation>
    <scope>NUCLEOTIDE SEQUENCE [LARGE SCALE GENOMIC DNA]</scope>
    <source>
        <strain evidence="2 3">CBS2947</strain>
    </source>
</reference>
<gene>
    <name evidence="2" type="ORF">HG537_0F05080</name>
</gene>
<evidence type="ECO:0000313" key="3">
    <source>
        <dbReference type="Proteomes" id="UP000510647"/>
    </source>
</evidence>
<keyword evidence="3" id="KW-1185">Reference proteome</keyword>
<dbReference type="Proteomes" id="UP000510647">
    <property type="component" value="Chromosome 6"/>
</dbReference>
<organism evidence="2 3">
    <name type="scientific">Torulaspora globosa</name>
    <dbReference type="NCBI Taxonomy" id="48254"/>
    <lineage>
        <taxon>Eukaryota</taxon>
        <taxon>Fungi</taxon>
        <taxon>Dikarya</taxon>
        <taxon>Ascomycota</taxon>
        <taxon>Saccharomycotina</taxon>
        <taxon>Saccharomycetes</taxon>
        <taxon>Saccharomycetales</taxon>
        <taxon>Saccharomycetaceae</taxon>
        <taxon>Torulaspora</taxon>
    </lineage>
</organism>
<feature type="region of interest" description="Disordered" evidence="1">
    <location>
        <begin position="75"/>
        <end position="97"/>
    </location>
</feature>
<feature type="region of interest" description="Disordered" evidence="1">
    <location>
        <begin position="1"/>
        <end position="21"/>
    </location>
</feature>